<feature type="transmembrane region" description="Helical" evidence="21">
    <location>
        <begin position="188"/>
        <end position="208"/>
    </location>
</feature>
<dbReference type="AlphaFoldDB" id="A0A6P7HXJ6"/>
<dbReference type="GO" id="GO:0015798">
    <property type="term" value="P:myo-inositol transport"/>
    <property type="evidence" value="ECO:0007669"/>
    <property type="project" value="TreeGrafter"/>
</dbReference>
<feature type="transmembrane region" description="Helical" evidence="21">
    <location>
        <begin position="512"/>
        <end position="533"/>
    </location>
</feature>
<reference evidence="23" key="1">
    <citation type="submission" date="2025-08" db="UniProtKB">
        <authorList>
            <consortium name="RefSeq"/>
        </authorList>
    </citation>
    <scope>IDENTIFICATION</scope>
</reference>
<keyword evidence="14" id="KW-0739">Sodium transport</keyword>
<feature type="transmembrane region" description="Helical" evidence="21">
    <location>
        <begin position="86"/>
        <end position="103"/>
    </location>
</feature>
<dbReference type="GeneID" id="114431806"/>
<evidence type="ECO:0000256" key="2">
    <source>
        <dbReference type="ARBA" id="ARBA00004554"/>
    </source>
</evidence>
<dbReference type="NCBIfam" id="TIGR00813">
    <property type="entry name" value="sss"/>
    <property type="match status" value="1"/>
</dbReference>
<dbReference type="Pfam" id="PF00474">
    <property type="entry name" value="SSF"/>
    <property type="match status" value="1"/>
</dbReference>
<evidence type="ECO:0000256" key="7">
    <source>
        <dbReference type="ARBA" id="ARBA00022692"/>
    </source>
</evidence>
<evidence type="ECO:0000256" key="4">
    <source>
        <dbReference type="ARBA" id="ARBA00022448"/>
    </source>
</evidence>
<dbReference type="OrthoDB" id="6132759at2759"/>
<keyword evidence="5" id="KW-1003">Cell membrane</keyword>
<accession>A0A6P7HXJ6</accession>
<evidence type="ECO:0000256" key="12">
    <source>
        <dbReference type="ARBA" id="ARBA00023136"/>
    </source>
</evidence>
<dbReference type="InterPro" id="IPR001734">
    <property type="entry name" value="Na/solute_symporter"/>
</dbReference>
<dbReference type="GO" id="GO:0006020">
    <property type="term" value="P:inositol metabolic process"/>
    <property type="evidence" value="ECO:0007669"/>
    <property type="project" value="TreeGrafter"/>
</dbReference>
<evidence type="ECO:0000313" key="22">
    <source>
        <dbReference type="Proteomes" id="UP000515145"/>
    </source>
</evidence>
<dbReference type="FunFam" id="1.20.1730.10:FF:000013">
    <property type="entry name" value="sodium/myo-inositol cotransporter isoform X1"/>
    <property type="match status" value="1"/>
</dbReference>
<dbReference type="PANTHER" id="PTHR11819:SF150">
    <property type="entry name" value="SODIUM_MYO-INOSITOL COTRANSPORTER"/>
    <property type="match status" value="1"/>
</dbReference>
<feature type="transmembrane region" description="Helical" evidence="21">
    <location>
        <begin position="691"/>
        <end position="711"/>
    </location>
</feature>
<feature type="transmembrane region" description="Helical" evidence="21">
    <location>
        <begin position="408"/>
        <end position="428"/>
    </location>
</feature>
<evidence type="ECO:0000256" key="20">
    <source>
        <dbReference type="SAM" id="MobiDB-lite"/>
    </source>
</evidence>
<feature type="transmembrane region" description="Helical" evidence="21">
    <location>
        <begin position="157"/>
        <end position="182"/>
    </location>
</feature>
<protein>
    <recommendedName>
        <fullName evidence="16">Sodium/myo-inositol cotransporter</fullName>
    </recommendedName>
    <alternativeName>
        <fullName evidence="18">Sodium/myo-inositol transporter 1</fullName>
    </alternativeName>
    <alternativeName>
        <fullName evidence="17">Solute carrier family 5 member 3</fullName>
    </alternativeName>
</protein>
<evidence type="ECO:0000256" key="13">
    <source>
        <dbReference type="ARBA" id="ARBA00023180"/>
    </source>
</evidence>
<evidence type="ECO:0000256" key="3">
    <source>
        <dbReference type="ARBA" id="ARBA00006434"/>
    </source>
</evidence>
<dbReference type="Gene3D" id="1.20.1730.10">
    <property type="entry name" value="Sodium/glucose cotransporter"/>
    <property type="match status" value="1"/>
</dbReference>
<evidence type="ECO:0000256" key="1">
    <source>
        <dbReference type="ARBA" id="ARBA00004424"/>
    </source>
</evidence>
<evidence type="ECO:0000256" key="16">
    <source>
        <dbReference type="ARBA" id="ARBA00074169"/>
    </source>
</evidence>
<keyword evidence="9 21" id="KW-1133">Transmembrane helix</keyword>
<comment type="subcellular location">
    <subcellularLocation>
        <location evidence="1">Apical cell membrane</location>
        <topology evidence="1">Multi-pass membrane protein</topology>
    </subcellularLocation>
    <subcellularLocation>
        <location evidence="2">Basolateral cell membrane</location>
        <topology evidence="2">Multi-pass membrane protein</topology>
    </subcellularLocation>
</comment>
<evidence type="ECO:0000256" key="8">
    <source>
        <dbReference type="ARBA" id="ARBA00022847"/>
    </source>
</evidence>
<keyword evidence="4" id="KW-0813">Transport</keyword>
<proteinExistence type="inferred from homology"/>
<evidence type="ECO:0000256" key="18">
    <source>
        <dbReference type="ARBA" id="ARBA00083967"/>
    </source>
</evidence>
<evidence type="ECO:0000313" key="23">
    <source>
        <dbReference type="RefSeq" id="XP_028255247.1"/>
    </source>
</evidence>
<feature type="transmembrane region" description="Helical" evidence="21">
    <location>
        <begin position="448"/>
        <end position="464"/>
    </location>
</feature>
<evidence type="ECO:0000256" key="21">
    <source>
        <dbReference type="SAM" id="Phobius"/>
    </source>
</evidence>
<evidence type="ECO:0000256" key="19">
    <source>
        <dbReference type="RuleBase" id="RU362091"/>
    </source>
</evidence>
<feature type="transmembrane region" description="Helical" evidence="21">
    <location>
        <begin position="6"/>
        <end position="26"/>
    </location>
</feature>
<dbReference type="GO" id="GO:0016323">
    <property type="term" value="C:basolateral plasma membrane"/>
    <property type="evidence" value="ECO:0007669"/>
    <property type="project" value="UniProtKB-SubCell"/>
</dbReference>
<feature type="transmembrane region" description="Helical" evidence="21">
    <location>
        <begin position="471"/>
        <end position="492"/>
    </location>
</feature>
<organism evidence="22 23">
    <name type="scientific">Parambassis ranga</name>
    <name type="common">Indian glassy fish</name>
    <dbReference type="NCBI Taxonomy" id="210632"/>
    <lineage>
        <taxon>Eukaryota</taxon>
        <taxon>Metazoa</taxon>
        <taxon>Chordata</taxon>
        <taxon>Craniata</taxon>
        <taxon>Vertebrata</taxon>
        <taxon>Euteleostomi</taxon>
        <taxon>Actinopterygii</taxon>
        <taxon>Neopterygii</taxon>
        <taxon>Teleostei</taxon>
        <taxon>Neoteleostei</taxon>
        <taxon>Acanthomorphata</taxon>
        <taxon>Ovalentaria</taxon>
        <taxon>Ambassidae</taxon>
        <taxon>Parambassis</taxon>
    </lineage>
</organism>
<dbReference type="PROSITE" id="PS00457">
    <property type="entry name" value="NA_SOLUT_SYMP_2"/>
    <property type="match status" value="1"/>
</dbReference>
<evidence type="ECO:0000256" key="15">
    <source>
        <dbReference type="ARBA" id="ARBA00063782"/>
    </source>
</evidence>
<dbReference type="InParanoid" id="A0A6P7HXJ6"/>
<gene>
    <name evidence="23" type="primary">LOC114431806</name>
</gene>
<sequence length="713" mass="78419">MATMEAADIVVVALYFIVVLAIGFLATWKANRSTVSGYFLAGRSMNWAAVGASLFVSNIGSEHFIGLAGSGAASGLSVAAWELNALLLLQLLGWMFAPIYIQAGVYTMPEYLSRRYGGRRLKVYFAALSLVLYIFTKLSVDLYAGALFIQESLGWNLYLSVIFLIAMTAVLTVTGGLAAVIYTDTVQAFLMIAGALCLTGISLFKVGGLEGVRTKYMKATNIDAILLSSPHLNFNESCRHLLSPKPDALKILRGPRDPDLPWPGFLLGQTPASIWYWCADQVIVQRVLAAKNIAHAKGSTIMAGFLKILPMFIIVIPGMISRILLPDEVVCIGPEHCIEVCGSAAGCSNVAYPRLVMSVMPVGLRGLMMAVMIAALMSDLDSIFNSASTIFTLDIYKMLKKQVSSRELLVVGRLFVVFMVIISIAWVPVIIEMQGGQMFYYIQEVSDYLTPPIAALFLLGVLCQRCNETGAFWGGMVGFMLGSLRLVLAFVYREPHCNQPDERPSFIKDVHFMYVAAILFWVTASVTVTVSLCTPAPRDEQIRTTTLWGLNKRKKLKREETGEDVTTLKPLNNATLNGNSVISEEKGHSHSNKLTVTENQTSNGNAMTESHRTGQNGSYMAIPDPTMVEQGEVRDEEEEGCFRKVEDGKCIKALEWLCGFKENPSKAQVITVQEQEEMVEERLHEPPSTRIILNIGMLVICSIGVFLFVYFSL</sequence>
<dbReference type="RefSeq" id="XP_028255247.1">
    <property type="nucleotide sequence ID" value="XM_028399446.1"/>
</dbReference>
<keyword evidence="7 21" id="KW-0812">Transmembrane</keyword>
<dbReference type="InterPro" id="IPR018212">
    <property type="entry name" value="Na/solute_symporter_CS"/>
</dbReference>
<evidence type="ECO:0000256" key="14">
    <source>
        <dbReference type="ARBA" id="ARBA00023201"/>
    </source>
</evidence>
<evidence type="ECO:0000256" key="11">
    <source>
        <dbReference type="ARBA" id="ARBA00023065"/>
    </source>
</evidence>
<keyword evidence="6" id="KW-0597">Phosphoprotein</keyword>
<dbReference type="Proteomes" id="UP000515145">
    <property type="component" value="Chromosome 2"/>
</dbReference>
<dbReference type="InterPro" id="IPR038377">
    <property type="entry name" value="Na/Glc_symporter_sf"/>
</dbReference>
<evidence type="ECO:0000256" key="9">
    <source>
        <dbReference type="ARBA" id="ARBA00022989"/>
    </source>
</evidence>
<evidence type="ECO:0000256" key="10">
    <source>
        <dbReference type="ARBA" id="ARBA00023053"/>
    </source>
</evidence>
<dbReference type="PROSITE" id="PS50283">
    <property type="entry name" value="NA_SOLUT_SYMP_3"/>
    <property type="match status" value="1"/>
</dbReference>
<keyword evidence="22" id="KW-1185">Reference proteome</keyword>
<evidence type="ECO:0000256" key="5">
    <source>
        <dbReference type="ARBA" id="ARBA00022475"/>
    </source>
</evidence>
<feature type="transmembrane region" description="Helical" evidence="21">
    <location>
        <begin position="123"/>
        <end position="145"/>
    </location>
</feature>
<dbReference type="GO" id="GO:0016324">
    <property type="term" value="C:apical plasma membrane"/>
    <property type="evidence" value="ECO:0007669"/>
    <property type="project" value="UniProtKB-SubCell"/>
</dbReference>
<comment type="similarity">
    <text evidence="3 19">Belongs to the sodium:solute symporter (SSF) (TC 2.A.21) family.</text>
</comment>
<dbReference type="GO" id="GO:0005412">
    <property type="term" value="F:D-glucose:sodium symporter activity"/>
    <property type="evidence" value="ECO:0007669"/>
    <property type="project" value="TreeGrafter"/>
</dbReference>
<keyword evidence="12 21" id="KW-0472">Membrane</keyword>
<keyword evidence="13" id="KW-0325">Glycoprotein</keyword>
<dbReference type="PROSITE" id="PS00456">
    <property type="entry name" value="NA_SOLUT_SYMP_1"/>
    <property type="match status" value="1"/>
</dbReference>
<keyword evidence="11" id="KW-0406">Ion transport</keyword>
<feature type="region of interest" description="Disordered" evidence="20">
    <location>
        <begin position="600"/>
        <end position="621"/>
    </location>
</feature>
<comment type="subunit">
    <text evidence="15">Interacts with KCNQ2 (via the pore module). Interacts with KCNQ1; this interaction is direct. Forms coregulatory complexes with ion channels KCNQ2-KCNQ3 and KCNQ1-KCNE2.</text>
</comment>
<keyword evidence="8" id="KW-0769">Symport</keyword>
<feature type="transmembrane region" description="Helical" evidence="21">
    <location>
        <begin position="301"/>
        <end position="320"/>
    </location>
</feature>
<name>A0A6P7HXJ6_9TELE</name>
<evidence type="ECO:0000256" key="17">
    <source>
        <dbReference type="ARBA" id="ARBA00078598"/>
    </source>
</evidence>
<keyword evidence="10" id="KW-0915">Sodium</keyword>
<dbReference type="PANTHER" id="PTHR11819">
    <property type="entry name" value="SOLUTE CARRIER FAMILY 5"/>
    <property type="match status" value="1"/>
</dbReference>
<evidence type="ECO:0000256" key="6">
    <source>
        <dbReference type="ARBA" id="ARBA00022553"/>
    </source>
</evidence>
<feature type="compositionally biased region" description="Polar residues" evidence="20">
    <location>
        <begin position="600"/>
        <end position="618"/>
    </location>
</feature>
<feature type="transmembrane region" description="Helical" evidence="21">
    <location>
        <begin position="367"/>
        <end position="396"/>
    </location>
</feature>